<accession>C8PEN6</accession>
<protein>
    <submittedName>
        <fullName evidence="1">Uncharacterized protein</fullName>
    </submittedName>
</protein>
<keyword evidence="2" id="KW-1185">Reference proteome</keyword>
<evidence type="ECO:0000313" key="2">
    <source>
        <dbReference type="Proteomes" id="UP000005709"/>
    </source>
</evidence>
<dbReference type="Proteomes" id="UP000005709">
    <property type="component" value="Unassembled WGS sequence"/>
</dbReference>
<organism evidence="1 2">
    <name type="scientific">Campylobacter gracilis RM3268</name>
    <dbReference type="NCBI Taxonomy" id="553220"/>
    <lineage>
        <taxon>Bacteria</taxon>
        <taxon>Pseudomonadati</taxon>
        <taxon>Campylobacterota</taxon>
        <taxon>Epsilonproteobacteria</taxon>
        <taxon>Campylobacterales</taxon>
        <taxon>Campylobacteraceae</taxon>
        <taxon>Campylobacter</taxon>
    </lineage>
</organism>
<dbReference type="RefSeq" id="WP_005869522.1">
    <property type="nucleotide sequence ID" value="NZ_ACYG01000009.1"/>
</dbReference>
<sequence>MQAVKGQAKFNKIPTEGGIMKNMAFLTGATSAAVIQYTARHFTTA</sequence>
<proteinExistence type="predicted"/>
<dbReference type="AlphaFoldDB" id="C8PEN6"/>
<dbReference type="EMBL" id="ACYG01000009">
    <property type="protein sequence ID" value="EEV18514.1"/>
    <property type="molecule type" value="Genomic_DNA"/>
</dbReference>
<reference evidence="1 2" key="1">
    <citation type="submission" date="2009-07" db="EMBL/GenBank/DDBJ databases">
        <authorList>
            <person name="Madupu R."/>
            <person name="Sebastian Y."/>
            <person name="Durkin A.S."/>
            <person name="Torralba M."/>
            <person name="Methe B."/>
            <person name="Sutton G.G."/>
            <person name="Strausberg R.L."/>
            <person name="Nelson K.E."/>
        </authorList>
    </citation>
    <scope>NUCLEOTIDE SEQUENCE [LARGE SCALE GENOMIC DNA]</scope>
    <source>
        <strain evidence="1 2">RM3268</strain>
    </source>
</reference>
<name>C8PEN6_9BACT</name>
<evidence type="ECO:0000313" key="1">
    <source>
        <dbReference type="EMBL" id="EEV18514.1"/>
    </source>
</evidence>
<gene>
    <name evidence="1" type="ORF">CAMGR0001_2525</name>
</gene>
<comment type="caution">
    <text evidence="1">The sequence shown here is derived from an EMBL/GenBank/DDBJ whole genome shotgun (WGS) entry which is preliminary data.</text>
</comment>